<dbReference type="EMBL" id="DUZY01000001">
    <property type="protein sequence ID" value="DAD22892.1"/>
    <property type="molecule type" value="Genomic_DNA"/>
</dbReference>
<name>A0A822XSB4_NELNU</name>
<reference evidence="1 2" key="1">
    <citation type="journal article" date="2020" name="Mol. Biol. Evol.">
        <title>Distinct Expression and Methylation Patterns for Genes with Different Fates following a Single Whole-Genome Duplication in Flowering Plants.</title>
        <authorList>
            <person name="Shi T."/>
            <person name="Rahmani R.S."/>
            <person name="Gugger P.F."/>
            <person name="Wang M."/>
            <person name="Li H."/>
            <person name="Zhang Y."/>
            <person name="Li Z."/>
            <person name="Wang Q."/>
            <person name="Van de Peer Y."/>
            <person name="Marchal K."/>
            <person name="Chen J."/>
        </authorList>
    </citation>
    <scope>NUCLEOTIDE SEQUENCE [LARGE SCALE GENOMIC DNA]</scope>
    <source>
        <tissue evidence="1">Leaf</tissue>
    </source>
</reference>
<organism evidence="1 2">
    <name type="scientific">Nelumbo nucifera</name>
    <name type="common">Sacred lotus</name>
    <dbReference type="NCBI Taxonomy" id="4432"/>
    <lineage>
        <taxon>Eukaryota</taxon>
        <taxon>Viridiplantae</taxon>
        <taxon>Streptophyta</taxon>
        <taxon>Embryophyta</taxon>
        <taxon>Tracheophyta</taxon>
        <taxon>Spermatophyta</taxon>
        <taxon>Magnoliopsida</taxon>
        <taxon>Proteales</taxon>
        <taxon>Nelumbonaceae</taxon>
        <taxon>Nelumbo</taxon>
    </lineage>
</organism>
<evidence type="ECO:0000313" key="2">
    <source>
        <dbReference type="Proteomes" id="UP000607653"/>
    </source>
</evidence>
<proteinExistence type="predicted"/>
<accession>A0A822XSB4</accession>
<evidence type="ECO:0000313" key="1">
    <source>
        <dbReference type="EMBL" id="DAD22892.1"/>
    </source>
</evidence>
<dbReference type="AlphaFoldDB" id="A0A822XSB4"/>
<protein>
    <submittedName>
        <fullName evidence="1">Uncharacterized protein</fullName>
    </submittedName>
</protein>
<keyword evidence="2" id="KW-1185">Reference proteome</keyword>
<dbReference type="PANTHER" id="PTHR35132:SF1">
    <property type="entry name" value="SERINE_ARGININE REPETITIVE MATRIX-LIKE PROTEIN"/>
    <property type="match status" value="1"/>
</dbReference>
<dbReference type="PANTHER" id="PTHR35132">
    <property type="entry name" value="SERINE/ARGININE REPETITIVE MATRIX-LIKE PROTEIN"/>
    <property type="match status" value="1"/>
</dbReference>
<dbReference type="Proteomes" id="UP000607653">
    <property type="component" value="Unassembled WGS sequence"/>
</dbReference>
<comment type="caution">
    <text evidence="1">The sequence shown here is derived from an EMBL/GenBank/DDBJ whole genome shotgun (WGS) entry which is preliminary data.</text>
</comment>
<gene>
    <name evidence="1" type="ORF">HUJ06_024355</name>
</gene>
<sequence>MKTETKTRRKKGKVVVARTQRSSTSIYGHSLGAVRLGIVATDQRWPLEGQLQKVSSAYCSRSNSAREYKFRKWPSSPSRGGIHVGRSSPIWQVQRGGSDTRSSEPLAWNADKGVKKEGLESQRSKNVGGGGARAKVLNLNVPMRIGYHSHLSCRNGASSANGNSCSHEQGCSVASSRYGTFCSLRDGDDDNLRASSMF</sequence>